<protein>
    <submittedName>
        <fullName evidence="1">Sarcosine oxidase subunit gamma</fullName>
    </submittedName>
</protein>
<dbReference type="EMBL" id="JAEKLZ010000250">
    <property type="protein sequence ID" value="MBW8727052.1"/>
    <property type="molecule type" value="Genomic_DNA"/>
</dbReference>
<organism evidence="1 2">
    <name type="scientific">Inquilinus limosus</name>
    <dbReference type="NCBI Taxonomy" id="171674"/>
    <lineage>
        <taxon>Bacteria</taxon>
        <taxon>Pseudomonadati</taxon>
        <taxon>Pseudomonadota</taxon>
        <taxon>Alphaproteobacteria</taxon>
        <taxon>Rhodospirillales</taxon>
        <taxon>Rhodospirillaceae</taxon>
        <taxon>Inquilinus</taxon>
    </lineage>
</organism>
<accession>A0A952FLX1</accession>
<reference evidence="1" key="1">
    <citation type="submission" date="2020-06" db="EMBL/GenBank/DDBJ databases">
        <title>Stable isotope informed genome-resolved metagenomics uncovers potential trophic interactions in rhizosphere soil.</title>
        <authorList>
            <person name="Starr E.P."/>
            <person name="Shi S."/>
            <person name="Blazewicz S.J."/>
            <person name="Koch B.J."/>
            <person name="Probst A.J."/>
            <person name="Hungate B.A."/>
            <person name="Pett-Ridge J."/>
            <person name="Firestone M.K."/>
            <person name="Banfield J.F."/>
        </authorList>
    </citation>
    <scope>NUCLEOTIDE SEQUENCE</scope>
    <source>
        <strain evidence="1">YM_69_17</strain>
    </source>
</reference>
<dbReference type="Gene3D" id="3.30.70.1520">
    <property type="entry name" value="Heterotetrameric sarcosine oxidase"/>
    <property type="match status" value="1"/>
</dbReference>
<dbReference type="InterPro" id="IPR027266">
    <property type="entry name" value="TrmE/GcvT-like"/>
</dbReference>
<dbReference type="SUPFAM" id="SSF103025">
    <property type="entry name" value="Folate-binding domain"/>
    <property type="match status" value="1"/>
</dbReference>
<dbReference type="AlphaFoldDB" id="A0A952FLX1"/>
<evidence type="ECO:0000313" key="2">
    <source>
        <dbReference type="Proteomes" id="UP000700706"/>
    </source>
</evidence>
<comment type="caution">
    <text evidence="1">The sequence shown here is derived from an EMBL/GenBank/DDBJ whole genome shotgun (WGS) entry which is preliminary data.</text>
</comment>
<dbReference type="Gene3D" id="3.30.1360.120">
    <property type="entry name" value="Probable tRNA modification gtpase trme, domain 1"/>
    <property type="match status" value="1"/>
</dbReference>
<proteinExistence type="predicted"/>
<gene>
    <name evidence="1" type="ORF">JF625_18145</name>
</gene>
<name>A0A952FLX1_9PROT</name>
<dbReference type="Proteomes" id="UP000700706">
    <property type="component" value="Unassembled WGS sequence"/>
</dbReference>
<dbReference type="Pfam" id="PF04268">
    <property type="entry name" value="SoxG"/>
    <property type="match status" value="1"/>
</dbReference>
<evidence type="ECO:0000313" key="1">
    <source>
        <dbReference type="EMBL" id="MBW8727052.1"/>
    </source>
</evidence>
<sequence length="177" mass="18427">MESAMDALNPQFAAVAITGLPPATRISLRLADRGAAAGALGLDLPSRIGQRAVAGDRSALCLGPDEWLVEAPAAGAALTASLDDLAARLPLSAVEISDREITLALEGPAVLDLLATGCPLDLARMPTGAGTRTVFDTVQVVLTREAEDRFHLTVWRSFTPHVRALLDLAARELAAGL</sequence>
<dbReference type="InterPro" id="IPR007375">
    <property type="entry name" value="SoxG"/>
</dbReference>